<dbReference type="OrthoDB" id="10491900at2759"/>
<feature type="compositionally biased region" description="Basic and acidic residues" evidence="1">
    <location>
        <begin position="452"/>
        <end position="466"/>
    </location>
</feature>
<feature type="region of interest" description="Disordered" evidence="1">
    <location>
        <begin position="1123"/>
        <end position="1237"/>
    </location>
</feature>
<proteinExistence type="predicted"/>
<comment type="caution">
    <text evidence="2">The sequence shown here is derived from an EMBL/GenBank/DDBJ whole genome shotgun (WGS) entry which is preliminary data.</text>
</comment>
<feature type="compositionally biased region" description="Basic and acidic residues" evidence="1">
    <location>
        <begin position="639"/>
        <end position="698"/>
    </location>
</feature>
<feature type="compositionally biased region" description="Polar residues" evidence="1">
    <location>
        <begin position="42"/>
        <end position="55"/>
    </location>
</feature>
<protein>
    <submittedName>
        <fullName evidence="2">Uncharacterized protein</fullName>
    </submittedName>
</protein>
<accession>A0A1V9XV33</accession>
<feature type="compositionally biased region" description="Pro residues" evidence="1">
    <location>
        <begin position="253"/>
        <end position="276"/>
    </location>
</feature>
<feature type="compositionally biased region" description="Polar residues" evidence="1">
    <location>
        <begin position="1142"/>
        <end position="1155"/>
    </location>
</feature>
<organism evidence="2 3">
    <name type="scientific">Tropilaelaps mercedesae</name>
    <dbReference type="NCBI Taxonomy" id="418985"/>
    <lineage>
        <taxon>Eukaryota</taxon>
        <taxon>Metazoa</taxon>
        <taxon>Ecdysozoa</taxon>
        <taxon>Arthropoda</taxon>
        <taxon>Chelicerata</taxon>
        <taxon>Arachnida</taxon>
        <taxon>Acari</taxon>
        <taxon>Parasitiformes</taxon>
        <taxon>Mesostigmata</taxon>
        <taxon>Gamasina</taxon>
        <taxon>Dermanyssoidea</taxon>
        <taxon>Laelapidae</taxon>
        <taxon>Tropilaelaps</taxon>
    </lineage>
</organism>
<feature type="compositionally biased region" description="Polar residues" evidence="1">
    <location>
        <begin position="347"/>
        <end position="366"/>
    </location>
</feature>
<feature type="region of interest" description="Disordered" evidence="1">
    <location>
        <begin position="1"/>
        <end position="111"/>
    </location>
</feature>
<dbReference type="InParanoid" id="A0A1V9XV33"/>
<keyword evidence="3" id="KW-1185">Reference proteome</keyword>
<sequence>MSSYADEPLPPGINPDDNKSDDDNEYPSISTLPLPPGTPPSFQTNVTAASITATVKRSDSPYSIGDSLSEPESDEGGPSRSFADDLLPPGVEKGDNKDTIPAPPPLPPPPAFVLDDELCKKLAQRKVKCYFIETMVNLGLPKEAFEALAASPHPNLLCREMVKRHLWPPQPPGAMDDLPHLELFDDPEGPVFPEGLHTLIKRLAPLHDEEGTPLTRLPPGSVPLIEMASRIYGEALQRCRESALSKYRIPSPEYIPPPPQVERPETPPLPPTPQPVPESKKRAKKLLEQKLAARKAQIELNQNTKAFNFSHLVNMRNALRREEKEELALPRDDENSAVPMASILNDDSSQEASDISSNVPALSSPATVMEEGEISSPVKPSRNTTARGSTSKPSKRAAPSPPRLGMVAKRTLSPDEAVDGVVKRKERRRRWDVLPNGVKLDATDQTEVTPSLKEHRSDVVKLETLKKQGGSKGRSTGKEKEQDAESNGSKLGRTTNLKDALRKLSFGTEEEDLEKRREEEKKVAEARRAKELQEEATRLQMEADLKTKELEERQRRKREQQEADRKRLEELEAKRRTREAKEYKAKKDLKTGQYDKVCKSTDKARNVKPHLDGKKTTKQVMDAEIYNRGTSEVETGYIDDVRKESKPVVEKIKYAAQRDIKDGKKYVKAREEENAKMEQLKNSERSERESDSTERDVSDQGSHSAAKSETVDDVSTDSKASGMGYDSNNKKVNDQEKSASMNPRLQELAKAMEVAVGPVAMTQERLLEMVLKTLLKEIQGPHASGTSTTTTTSAETANESASTTEASKATQATGTIVNTVEAAAAEPTVTATLAEKNRHHHKEANTTSDSPKMIAQPETMQLQPTESDKTRRNADVPAEKDIVGEPNLSVNAGNKCGSSAEGCVLATTDEEKSSGSKRDTKKKKKKDSKSRNRRFRGSTESTSDQPPVTKTEAAFFADDEVETVVDRTFKRHLRFPVFGIRVTATEKPLKFSANLAHQTEFIALVDRIRPVESIVSRRTLEPIKTLDHIGSIETNQLSQELDKVRDMDRQGDVDEAEFMEAELIDSGALGMVDLDVDEEGNLSKPVTNTNLIEIKPTPTPTENDGATYTGNLLEVPIVCAAESTSSPSSAGQSSAVSQQDSPESTTGPPKSSTGLTAKPKAARAKSVSFFDGTVPEKDPQVRSPPPPSPSLTERRRSRQGQKVPLLPPATLVLAAQGRKRAGSPPPSPTPPPPPGRPNILYVENPITHQLYQVMHPGNGIVMTPGGLADVRADSANHKYIYAEVEGAEAAGPVLVENFMPRVHLFPYLLQTMTNVGALLGNSI</sequence>
<feature type="compositionally biased region" description="Polar residues" evidence="1">
    <location>
        <begin position="485"/>
        <end position="497"/>
    </location>
</feature>
<evidence type="ECO:0000313" key="3">
    <source>
        <dbReference type="Proteomes" id="UP000192247"/>
    </source>
</evidence>
<evidence type="ECO:0000256" key="1">
    <source>
        <dbReference type="SAM" id="MobiDB-lite"/>
    </source>
</evidence>
<feature type="compositionally biased region" description="Basic and acidic residues" evidence="1">
    <location>
        <begin position="728"/>
        <end position="737"/>
    </location>
</feature>
<feature type="compositionally biased region" description="Basic and acidic residues" evidence="1">
    <location>
        <begin position="866"/>
        <end position="883"/>
    </location>
</feature>
<feature type="region of interest" description="Disordered" evidence="1">
    <location>
        <begin position="347"/>
        <end position="584"/>
    </location>
</feature>
<dbReference type="Proteomes" id="UP000192247">
    <property type="component" value="Unassembled WGS sequence"/>
</dbReference>
<feature type="region of interest" description="Disordered" evidence="1">
    <location>
        <begin position="627"/>
        <end position="741"/>
    </location>
</feature>
<gene>
    <name evidence="2" type="ORF">BIW11_07142</name>
</gene>
<feature type="region of interest" description="Disordered" evidence="1">
    <location>
        <begin position="832"/>
        <end position="951"/>
    </location>
</feature>
<feature type="compositionally biased region" description="Low complexity" evidence="1">
    <location>
        <begin position="783"/>
        <end position="812"/>
    </location>
</feature>
<feature type="region of interest" description="Disordered" evidence="1">
    <location>
        <begin position="781"/>
        <end position="812"/>
    </location>
</feature>
<dbReference type="PANTHER" id="PTHR12460">
    <property type="entry name" value="CYCLIN-DEPENDENT KINASE INHIBITOR-RELATED PROTEIN"/>
    <property type="match status" value="1"/>
</dbReference>
<feature type="compositionally biased region" description="Low complexity" evidence="1">
    <location>
        <begin position="1123"/>
        <end position="1141"/>
    </location>
</feature>
<reference evidence="2 3" key="1">
    <citation type="journal article" date="2017" name="Gigascience">
        <title>Draft genome of the honey bee ectoparasitic mite, Tropilaelaps mercedesae, is shaped by the parasitic life history.</title>
        <authorList>
            <person name="Dong X."/>
            <person name="Armstrong S.D."/>
            <person name="Xia D."/>
            <person name="Makepeace B.L."/>
            <person name="Darby A.C."/>
            <person name="Kadowaki T."/>
        </authorList>
    </citation>
    <scope>NUCLEOTIDE SEQUENCE [LARGE SCALE GENOMIC DNA]</scope>
    <source>
        <strain evidence="2">Wuxi-XJTLU</strain>
    </source>
</reference>
<feature type="compositionally biased region" description="Polar residues" evidence="1">
    <location>
        <begin position="938"/>
        <end position="948"/>
    </location>
</feature>
<feature type="compositionally biased region" description="Basic and acidic residues" evidence="1">
    <location>
        <begin position="909"/>
        <end position="918"/>
    </location>
</feature>
<feature type="compositionally biased region" description="Low complexity" evidence="1">
    <location>
        <begin position="389"/>
        <end position="398"/>
    </location>
</feature>
<name>A0A1V9XV33_9ACAR</name>
<feature type="compositionally biased region" description="Basic and acidic residues" evidence="1">
    <location>
        <begin position="513"/>
        <end position="584"/>
    </location>
</feature>
<dbReference type="EMBL" id="MNPL01003615">
    <property type="protein sequence ID" value="OQR77367.1"/>
    <property type="molecule type" value="Genomic_DNA"/>
</dbReference>
<dbReference type="STRING" id="418985.A0A1V9XV33"/>
<evidence type="ECO:0000313" key="2">
    <source>
        <dbReference type="EMBL" id="OQR77367.1"/>
    </source>
</evidence>
<feature type="compositionally biased region" description="Basic residues" evidence="1">
    <location>
        <begin position="919"/>
        <end position="936"/>
    </location>
</feature>
<feature type="region of interest" description="Disordered" evidence="1">
    <location>
        <begin position="249"/>
        <end position="283"/>
    </location>
</feature>
<feature type="compositionally biased region" description="Pro residues" evidence="1">
    <location>
        <begin position="1223"/>
        <end position="1236"/>
    </location>
</feature>
<feature type="compositionally biased region" description="Pro residues" evidence="1">
    <location>
        <begin position="101"/>
        <end position="111"/>
    </location>
</feature>